<evidence type="ECO:0000313" key="1">
    <source>
        <dbReference type="EMBL" id="SVA26561.1"/>
    </source>
</evidence>
<reference evidence="1" key="1">
    <citation type="submission" date="2018-05" db="EMBL/GenBank/DDBJ databases">
        <authorList>
            <person name="Lanie J.A."/>
            <person name="Ng W.-L."/>
            <person name="Kazmierczak K.M."/>
            <person name="Andrzejewski T.M."/>
            <person name="Davidsen T.M."/>
            <person name="Wayne K.J."/>
            <person name="Tettelin H."/>
            <person name="Glass J.I."/>
            <person name="Rusch D."/>
            <person name="Podicherti R."/>
            <person name="Tsui H.-C.T."/>
            <person name="Winkler M.E."/>
        </authorList>
    </citation>
    <scope>NUCLEOTIDE SEQUENCE</scope>
</reference>
<name>A0A381UFQ3_9ZZZZ</name>
<proteinExistence type="predicted"/>
<sequence length="30" mass="3316">MFIKKPIFLPNGSDSITSLQICYTLGVESI</sequence>
<dbReference type="AlphaFoldDB" id="A0A381UFQ3"/>
<gene>
    <name evidence="1" type="ORF">METZ01_LOCUS79415</name>
</gene>
<accession>A0A381UFQ3</accession>
<protein>
    <submittedName>
        <fullName evidence="1">Uncharacterized protein</fullName>
    </submittedName>
</protein>
<dbReference type="EMBL" id="UINC01006276">
    <property type="protein sequence ID" value="SVA26561.1"/>
    <property type="molecule type" value="Genomic_DNA"/>
</dbReference>
<organism evidence="1">
    <name type="scientific">marine metagenome</name>
    <dbReference type="NCBI Taxonomy" id="408172"/>
    <lineage>
        <taxon>unclassified sequences</taxon>
        <taxon>metagenomes</taxon>
        <taxon>ecological metagenomes</taxon>
    </lineage>
</organism>